<proteinExistence type="predicted"/>
<organism evidence="2">
    <name type="scientific">Bradyrhizobium diazoefficiens</name>
    <dbReference type="NCBI Taxonomy" id="1355477"/>
    <lineage>
        <taxon>Bacteria</taxon>
        <taxon>Pseudomonadati</taxon>
        <taxon>Pseudomonadota</taxon>
        <taxon>Alphaproteobacteria</taxon>
        <taxon>Hyphomicrobiales</taxon>
        <taxon>Nitrobacteraceae</taxon>
        <taxon>Bradyrhizobium</taxon>
    </lineage>
</organism>
<gene>
    <name evidence="1" type="ORF">XF2B_61670</name>
    <name evidence="2" type="ORF">XF3B_62140</name>
    <name evidence="3" type="ORF">XF9B_43800</name>
</gene>
<dbReference type="EMBL" id="AP023093">
    <property type="protein sequence ID" value="BCE41183.1"/>
    <property type="molecule type" value="Genomic_DNA"/>
</dbReference>
<reference evidence="2" key="2">
    <citation type="submission" date="2020-05" db="EMBL/GenBank/DDBJ databases">
        <title>Complete genome sequence of Bradyrhizobium diazoefficiens XF3 isolated from soybean nodule.</title>
        <authorList>
            <person name="Noda R."/>
            <person name="Kakizaki K."/>
            <person name="Minamisawa K."/>
        </authorList>
    </citation>
    <scope>NUCLEOTIDE SEQUENCE</scope>
    <source>
        <strain evidence="2">XF3</strain>
    </source>
</reference>
<reference evidence="3" key="3">
    <citation type="submission" date="2020-05" db="EMBL/GenBank/DDBJ databases">
        <title>Complete genome sequence of Bradyrhizobium diazoefficiens XF9 isolated from soybean nodule.</title>
        <authorList>
            <person name="Noda R."/>
            <person name="Kakizaki K."/>
            <person name="Minamisawa K."/>
        </authorList>
    </citation>
    <scope>NUCLEOTIDE SEQUENCE</scope>
    <source>
        <strain evidence="3">XF9</strain>
    </source>
</reference>
<dbReference type="EMBL" id="AP023098">
    <property type="protein sequence ID" value="BCE82959.1"/>
    <property type="molecule type" value="Genomic_DNA"/>
</dbReference>
<name>A0A809YP28_9BRAD</name>
<dbReference type="AlphaFoldDB" id="A0A809YP28"/>
<evidence type="ECO:0000313" key="1">
    <source>
        <dbReference type="EMBL" id="BCE32398.1"/>
    </source>
</evidence>
<sequence length="135" mass="14887">MRSRPIALIASPGRLPPRYSIMSDVLTSVRFPPETLVFERAARVRSFVVEGQRRAIEHCGDFSKHRISLQNIAKGSPGWSNWPKRNCSVYTPDDRTQYDIAASLTDAGASGKAPEDPSMALPNFEDVLRASVTLG</sequence>
<evidence type="ECO:0000313" key="2">
    <source>
        <dbReference type="EMBL" id="BCE41183.1"/>
    </source>
</evidence>
<dbReference type="EMBL" id="AP023092">
    <property type="protein sequence ID" value="BCE32398.1"/>
    <property type="molecule type" value="Genomic_DNA"/>
</dbReference>
<accession>A0A809YP28</accession>
<reference evidence="1" key="1">
    <citation type="submission" date="2020-05" db="EMBL/GenBank/DDBJ databases">
        <title>Complete genome sequence of Bradyrhizobium diazoefficiens XF2 isolated from soybean nodule.</title>
        <authorList>
            <person name="Noda R."/>
            <person name="Kakizaki K."/>
            <person name="Minamisawa K."/>
        </authorList>
    </citation>
    <scope>NUCLEOTIDE SEQUENCE</scope>
    <source>
        <strain evidence="1">XF2</strain>
    </source>
</reference>
<evidence type="ECO:0000313" key="3">
    <source>
        <dbReference type="EMBL" id="BCE82959.1"/>
    </source>
</evidence>
<protein>
    <submittedName>
        <fullName evidence="2">Uncharacterized protein</fullName>
    </submittedName>
</protein>